<dbReference type="GeneID" id="100901338"/>
<reference evidence="14" key="1">
    <citation type="submission" date="2025-08" db="UniProtKB">
        <authorList>
            <consortium name="RefSeq"/>
        </authorList>
    </citation>
    <scope>IDENTIFICATION</scope>
</reference>
<dbReference type="InterPro" id="IPR003694">
    <property type="entry name" value="NAD_synthase"/>
</dbReference>
<evidence type="ECO:0000313" key="14">
    <source>
        <dbReference type="RefSeq" id="XP_003740099.1"/>
    </source>
</evidence>
<dbReference type="RefSeq" id="XP_003740099.1">
    <property type="nucleotide sequence ID" value="XM_003740051.2"/>
</dbReference>
<keyword evidence="6 11" id="KW-0547">Nucleotide-binding</keyword>
<keyword evidence="5 11" id="KW-0436">Ligase</keyword>
<evidence type="ECO:0000256" key="5">
    <source>
        <dbReference type="ARBA" id="ARBA00022598"/>
    </source>
</evidence>
<dbReference type="PANTHER" id="PTHR23090:SF9">
    <property type="entry name" value="GLUTAMINE-DEPENDENT NAD(+) SYNTHETASE"/>
    <property type="match status" value="1"/>
</dbReference>
<evidence type="ECO:0000313" key="13">
    <source>
        <dbReference type="Proteomes" id="UP000694867"/>
    </source>
</evidence>
<comment type="catalytic activity">
    <reaction evidence="10 11">
        <text>deamido-NAD(+) + L-glutamine + ATP + H2O = L-glutamate + AMP + diphosphate + NAD(+) + H(+)</text>
        <dbReference type="Rhea" id="RHEA:24384"/>
        <dbReference type="ChEBI" id="CHEBI:15377"/>
        <dbReference type="ChEBI" id="CHEBI:15378"/>
        <dbReference type="ChEBI" id="CHEBI:29985"/>
        <dbReference type="ChEBI" id="CHEBI:30616"/>
        <dbReference type="ChEBI" id="CHEBI:33019"/>
        <dbReference type="ChEBI" id="CHEBI:57540"/>
        <dbReference type="ChEBI" id="CHEBI:58359"/>
        <dbReference type="ChEBI" id="CHEBI:58437"/>
        <dbReference type="ChEBI" id="CHEBI:456215"/>
        <dbReference type="EC" id="6.3.5.1"/>
    </reaction>
</comment>
<dbReference type="NCBIfam" id="TIGR00552">
    <property type="entry name" value="nadE"/>
    <property type="match status" value="1"/>
</dbReference>
<evidence type="ECO:0000256" key="10">
    <source>
        <dbReference type="ARBA" id="ARBA00052340"/>
    </source>
</evidence>
<organism evidence="13 14">
    <name type="scientific">Galendromus occidentalis</name>
    <name type="common">western predatory mite</name>
    <dbReference type="NCBI Taxonomy" id="34638"/>
    <lineage>
        <taxon>Eukaryota</taxon>
        <taxon>Metazoa</taxon>
        <taxon>Ecdysozoa</taxon>
        <taxon>Arthropoda</taxon>
        <taxon>Chelicerata</taxon>
        <taxon>Arachnida</taxon>
        <taxon>Acari</taxon>
        <taxon>Parasitiformes</taxon>
        <taxon>Mesostigmata</taxon>
        <taxon>Gamasina</taxon>
        <taxon>Phytoseioidea</taxon>
        <taxon>Phytoseiidae</taxon>
        <taxon>Typhlodrominae</taxon>
        <taxon>Galendromus</taxon>
    </lineage>
</organism>
<evidence type="ECO:0000256" key="7">
    <source>
        <dbReference type="ARBA" id="ARBA00022840"/>
    </source>
</evidence>
<evidence type="ECO:0000256" key="8">
    <source>
        <dbReference type="ARBA" id="ARBA00023027"/>
    </source>
</evidence>
<proteinExistence type="inferred from homology"/>
<name>A0AAJ6VW50_9ACAR</name>
<evidence type="ECO:0000256" key="9">
    <source>
        <dbReference type="ARBA" id="ARBA00030681"/>
    </source>
</evidence>
<dbReference type="CTD" id="32328"/>
<dbReference type="Gene3D" id="3.60.110.10">
    <property type="entry name" value="Carbon-nitrogen hydrolase"/>
    <property type="match status" value="1"/>
</dbReference>
<accession>A0AAJ6VW50</accession>
<protein>
    <recommendedName>
        <fullName evidence="4 11">Glutamine-dependent NAD(+) synthetase</fullName>
        <ecNumber evidence="3 11">6.3.5.1</ecNumber>
    </recommendedName>
    <alternativeName>
        <fullName evidence="9 11">NAD(+) synthase [glutamine-hydrolyzing]</fullName>
    </alternativeName>
</protein>
<dbReference type="EC" id="6.3.5.1" evidence="3 11"/>
<dbReference type="PIRSF" id="PIRSF006630">
    <property type="entry name" value="NADS_GAT"/>
    <property type="match status" value="1"/>
</dbReference>
<dbReference type="PANTHER" id="PTHR23090">
    <property type="entry name" value="NH 3 /GLUTAMINE-DEPENDENT NAD + SYNTHETASE"/>
    <property type="match status" value="1"/>
</dbReference>
<feature type="domain" description="CN hydrolase" evidence="12">
    <location>
        <begin position="9"/>
        <end position="279"/>
    </location>
</feature>
<dbReference type="CDD" id="cd00553">
    <property type="entry name" value="NAD_synthase"/>
    <property type="match status" value="1"/>
</dbReference>
<keyword evidence="7 11" id="KW-0067">ATP-binding</keyword>
<dbReference type="Pfam" id="PF02540">
    <property type="entry name" value="NAD_synthase"/>
    <property type="match status" value="1"/>
</dbReference>
<evidence type="ECO:0000256" key="6">
    <source>
        <dbReference type="ARBA" id="ARBA00022741"/>
    </source>
</evidence>
<evidence type="ECO:0000256" key="3">
    <source>
        <dbReference type="ARBA" id="ARBA00012743"/>
    </source>
</evidence>
<dbReference type="Pfam" id="PF00795">
    <property type="entry name" value="CN_hydrolase"/>
    <property type="match status" value="1"/>
</dbReference>
<dbReference type="InterPro" id="IPR003010">
    <property type="entry name" value="C-N_Hydrolase"/>
</dbReference>
<dbReference type="Proteomes" id="UP000694867">
    <property type="component" value="Unplaced"/>
</dbReference>
<dbReference type="InterPro" id="IPR022310">
    <property type="entry name" value="NAD/GMP_synthase"/>
</dbReference>
<dbReference type="Gene3D" id="3.40.50.620">
    <property type="entry name" value="HUPs"/>
    <property type="match status" value="1"/>
</dbReference>
<keyword evidence="8 11" id="KW-0520">NAD</keyword>
<dbReference type="PROSITE" id="PS50263">
    <property type="entry name" value="CN_HYDROLASE"/>
    <property type="match status" value="1"/>
</dbReference>
<dbReference type="FunFam" id="3.60.110.10:FF:000003">
    <property type="entry name" value="Glutamine-dependent NAD(+) synthetase"/>
    <property type="match status" value="1"/>
</dbReference>
<dbReference type="GO" id="GO:0005737">
    <property type="term" value="C:cytoplasm"/>
    <property type="evidence" value="ECO:0007669"/>
    <property type="project" value="InterPro"/>
</dbReference>
<dbReference type="InterPro" id="IPR014729">
    <property type="entry name" value="Rossmann-like_a/b/a_fold"/>
</dbReference>
<comment type="pathway">
    <text evidence="1 11">Cofactor biosynthesis; NAD(+) biosynthesis; NAD(+) from deamido-NAD(+) (L-Gln route): step 1/1.</text>
</comment>
<dbReference type="InterPro" id="IPR036526">
    <property type="entry name" value="C-N_Hydrolase_sf"/>
</dbReference>
<sequence length="721" mass="80148">MKEAMASVFCVSGCTLNQWALDFTGNYRRILESIKRAKAAGSKFRSGPELEIPGYGCADHFFENDTELHSWEVLAKLLDDPTTFDIICDVGMAVQHQGVLYNVRVIFLNKKILLIRPKMILCDDGNYRESRWFTPWCRPKVVEDFSLPPMVARITEQSRVPFGDALLETRDSVIGFEICEELWNPDSTNVDACLAGAEIIFNSSGSYHELRKRDLIRDLVTSASLKSACVYVFSNLRGCDGERVYYQGLSNISMNGKFLAVGRQFGLDEVEIVTAKFFVEDIRAKRATFRSRGIASASTCTYPRVKADTYLVSAIGGLANSAIEWPEMDAEEEIAKGPACWLWDYLRRSGQGGFFLPLSGGVDSASVATIAYSMCSMIDEAIRAGSQEVLADLRMVIGDQKYVPPEENGAKHICQKLLFTCYMGTENSSGTTKAAASSLAAQIGSNHQNIIIDTAVKAIIAIFVAVIGGRIPKFQAHGGTPREDLALQNVQARIRMLLSYLFAQLMLWVKDRPGGLLVLATGNVDEALRGYLTKYDCSSGDINPIGSISKTDLKSFLKYSVDKFNLTALSCILDAPPTAELTPLKDGQVVQTDEADMGMTYAELSTFGRLRKQLCCGPLAMYLRMTAEDPSARPADVAKKVKHFFKMYSINRHKTTILTPAYHAESYSPDDNRFDHRPFLYNPQWKWQFKSIDRYVSQMTLPTNPRALLSSGSLSRKPELV</sequence>
<dbReference type="FunFam" id="3.40.50.620:FF:000036">
    <property type="entry name" value="Glutamine-dependent NAD(+) synthetase"/>
    <property type="match status" value="1"/>
</dbReference>
<dbReference type="GO" id="GO:0005524">
    <property type="term" value="F:ATP binding"/>
    <property type="evidence" value="ECO:0007669"/>
    <property type="project" value="UniProtKB-UniRule"/>
</dbReference>
<evidence type="ECO:0000256" key="1">
    <source>
        <dbReference type="ARBA" id="ARBA00005188"/>
    </source>
</evidence>
<evidence type="ECO:0000256" key="4">
    <source>
        <dbReference type="ARBA" id="ARBA00017309"/>
    </source>
</evidence>
<dbReference type="SUPFAM" id="SSF52402">
    <property type="entry name" value="Adenine nucleotide alpha hydrolases-like"/>
    <property type="match status" value="1"/>
</dbReference>
<dbReference type="InterPro" id="IPR014445">
    <property type="entry name" value="Gln-dep_NAD_synthase"/>
</dbReference>
<dbReference type="KEGG" id="goe:100901338"/>
<dbReference type="HAMAP" id="MF_02090">
    <property type="entry name" value="NadE_glutamine_dep"/>
    <property type="match status" value="1"/>
</dbReference>
<gene>
    <name evidence="14" type="primary">LOC100901338</name>
</gene>
<dbReference type="CDD" id="cd07570">
    <property type="entry name" value="GAT_Gln-NAD-synth"/>
    <property type="match status" value="1"/>
</dbReference>
<dbReference type="AlphaFoldDB" id="A0AAJ6VW50"/>
<dbReference type="SUPFAM" id="SSF56317">
    <property type="entry name" value="Carbon-nitrogen hydrolase"/>
    <property type="match status" value="1"/>
</dbReference>
<dbReference type="GO" id="GO:0009435">
    <property type="term" value="P:NAD+ biosynthetic process"/>
    <property type="evidence" value="ECO:0007669"/>
    <property type="project" value="UniProtKB-UniRule"/>
</dbReference>
<evidence type="ECO:0000259" key="12">
    <source>
        <dbReference type="PROSITE" id="PS50263"/>
    </source>
</evidence>
<dbReference type="GO" id="GO:0004359">
    <property type="term" value="F:glutaminase activity"/>
    <property type="evidence" value="ECO:0007669"/>
    <property type="project" value="InterPro"/>
</dbReference>
<keyword evidence="13" id="KW-1185">Reference proteome</keyword>
<dbReference type="GO" id="GO:0003952">
    <property type="term" value="F:NAD+ synthase (glutamine-hydrolyzing) activity"/>
    <property type="evidence" value="ECO:0007669"/>
    <property type="project" value="UniProtKB-UniRule"/>
</dbReference>
<evidence type="ECO:0000256" key="11">
    <source>
        <dbReference type="PIRNR" id="PIRNR006630"/>
    </source>
</evidence>
<comment type="similarity">
    <text evidence="2 11">In the C-terminal section; belongs to the NAD synthetase family.</text>
</comment>
<evidence type="ECO:0000256" key="2">
    <source>
        <dbReference type="ARBA" id="ARBA00007145"/>
    </source>
</evidence>